<proteinExistence type="predicted"/>
<accession>A0A212RDP6</accession>
<dbReference type="EMBL" id="FYEH01000007">
    <property type="protein sequence ID" value="SNB70292.1"/>
    <property type="molecule type" value="Genomic_DNA"/>
</dbReference>
<gene>
    <name evidence="1" type="ORF">SAMN07250955_107161</name>
</gene>
<evidence type="ECO:0000313" key="2">
    <source>
        <dbReference type="Proteomes" id="UP000197065"/>
    </source>
</evidence>
<reference evidence="1 2" key="1">
    <citation type="submission" date="2017-06" db="EMBL/GenBank/DDBJ databases">
        <authorList>
            <person name="Kim H.J."/>
            <person name="Triplett B.A."/>
        </authorList>
    </citation>
    <scope>NUCLEOTIDE SEQUENCE [LARGE SCALE GENOMIC DNA]</scope>
    <source>
        <strain evidence="1 2">B29T1</strain>
    </source>
</reference>
<sequence length="36" mass="3686">MVGEVLVNQPEGSARFVRLSAPVAGPAKVSPQVTHG</sequence>
<dbReference type="AlphaFoldDB" id="A0A212RDP6"/>
<keyword evidence="2" id="KW-1185">Reference proteome</keyword>
<name>A0A212RDP6_9PROT</name>
<protein>
    <submittedName>
        <fullName evidence="1">Uncharacterized protein</fullName>
    </submittedName>
</protein>
<organism evidence="1 2">
    <name type="scientific">Arboricoccus pini</name>
    <dbReference type="NCBI Taxonomy" id="1963835"/>
    <lineage>
        <taxon>Bacteria</taxon>
        <taxon>Pseudomonadati</taxon>
        <taxon>Pseudomonadota</taxon>
        <taxon>Alphaproteobacteria</taxon>
        <taxon>Geminicoccales</taxon>
        <taxon>Geminicoccaceae</taxon>
        <taxon>Arboricoccus</taxon>
    </lineage>
</organism>
<evidence type="ECO:0000313" key="1">
    <source>
        <dbReference type="EMBL" id="SNB70292.1"/>
    </source>
</evidence>
<dbReference type="Proteomes" id="UP000197065">
    <property type="component" value="Unassembled WGS sequence"/>
</dbReference>